<evidence type="ECO:0000313" key="2">
    <source>
        <dbReference type="Proteomes" id="UP000799770"/>
    </source>
</evidence>
<organism evidence="1 2">
    <name type="scientific">Lophiotrema nucula</name>
    <dbReference type="NCBI Taxonomy" id="690887"/>
    <lineage>
        <taxon>Eukaryota</taxon>
        <taxon>Fungi</taxon>
        <taxon>Dikarya</taxon>
        <taxon>Ascomycota</taxon>
        <taxon>Pezizomycotina</taxon>
        <taxon>Dothideomycetes</taxon>
        <taxon>Pleosporomycetidae</taxon>
        <taxon>Pleosporales</taxon>
        <taxon>Lophiotremataceae</taxon>
        <taxon>Lophiotrema</taxon>
    </lineage>
</organism>
<proteinExistence type="predicted"/>
<name>A0A6A5ZUE0_9PLEO</name>
<keyword evidence="2" id="KW-1185">Reference proteome</keyword>
<gene>
    <name evidence="1" type="ORF">BDV96DRAFT_561587</name>
</gene>
<reference evidence="1" key="1">
    <citation type="journal article" date="2020" name="Stud. Mycol.">
        <title>101 Dothideomycetes genomes: a test case for predicting lifestyles and emergence of pathogens.</title>
        <authorList>
            <person name="Haridas S."/>
            <person name="Albert R."/>
            <person name="Binder M."/>
            <person name="Bloem J."/>
            <person name="Labutti K."/>
            <person name="Salamov A."/>
            <person name="Andreopoulos B."/>
            <person name="Baker S."/>
            <person name="Barry K."/>
            <person name="Bills G."/>
            <person name="Bluhm B."/>
            <person name="Cannon C."/>
            <person name="Castanera R."/>
            <person name="Culley D."/>
            <person name="Daum C."/>
            <person name="Ezra D."/>
            <person name="Gonzalez J."/>
            <person name="Henrissat B."/>
            <person name="Kuo A."/>
            <person name="Liang C."/>
            <person name="Lipzen A."/>
            <person name="Lutzoni F."/>
            <person name="Magnuson J."/>
            <person name="Mondo S."/>
            <person name="Nolan M."/>
            <person name="Ohm R."/>
            <person name="Pangilinan J."/>
            <person name="Park H.-J."/>
            <person name="Ramirez L."/>
            <person name="Alfaro M."/>
            <person name="Sun H."/>
            <person name="Tritt A."/>
            <person name="Yoshinaga Y."/>
            <person name="Zwiers L.-H."/>
            <person name="Turgeon B."/>
            <person name="Goodwin S."/>
            <person name="Spatafora J."/>
            <person name="Crous P."/>
            <person name="Grigoriev I."/>
        </authorList>
    </citation>
    <scope>NUCLEOTIDE SEQUENCE</scope>
    <source>
        <strain evidence="1">CBS 627.86</strain>
    </source>
</reference>
<protein>
    <submittedName>
        <fullName evidence="1">Uncharacterized protein</fullName>
    </submittedName>
</protein>
<dbReference type="AlphaFoldDB" id="A0A6A5ZUE0"/>
<dbReference type="Proteomes" id="UP000799770">
    <property type="component" value="Unassembled WGS sequence"/>
</dbReference>
<accession>A0A6A5ZUE0</accession>
<dbReference type="EMBL" id="ML977310">
    <property type="protein sequence ID" value="KAF2122896.1"/>
    <property type="molecule type" value="Genomic_DNA"/>
</dbReference>
<evidence type="ECO:0000313" key="1">
    <source>
        <dbReference type="EMBL" id="KAF2122896.1"/>
    </source>
</evidence>
<sequence length="175" mass="20262">MSALIGSTYILQPDFYAGHEIDFSGRSVSMMHDPTISYALNEQKESLEIITLIKDVDREHDHWVDADGTGRLGSLRDYRKLKFLDVDIIAISETMDEDDDDDPHAGRIAQDLPANIENLILHFNRRVDWQTTLRNLATDWTTELHSLKTLTARVRTKYLQTVDRNSWWIFSARRA</sequence>